<keyword evidence="4" id="KW-1185">Reference proteome</keyword>
<evidence type="ECO:0000256" key="1">
    <source>
        <dbReference type="SAM" id="Coils"/>
    </source>
</evidence>
<gene>
    <name evidence="3" type="ORF">A1O7_05171</name>
</gene>
<keyword evidence="1" id="KW-0175">Coiled coil</keyword>
<organism evidence="3 4">
    <name type="scientific">Cladophialophora yegresii CBS 114405</name>
    <dbReference type="NCBI Taxonomy" id="1182544"/>
    <lineage>
        <taxon>Eukaryota</taxon>
        <taxon>Fungi</taxon>
        <taxon>Dikarya</taxon>
        <taxon>Ascomycota</taxon>
        <taxon>Pezizomycotina</taxon>
        <taxon>Eurotiomycetes</taxon>
        <taxon>Chaetothyriomycetidae</taxon>
        <taxon>Chaetothyriales</taxon>
        <taxon>Herpotrichiellaceae</taxon>
        <taxon>Cladophialophora</taxon>
    </lineage>
</organism>
<proteinExistence type="predicted"/>
<dbReference type="OrthoDB" id="10450800at2759"/>
<evidence type="ECO:0000313" key="3">
    <source>
        <dbReference type="EMBL" id="EXJ61018.1"/>
    </source>
</evidence>
<comment type="caution">
    <text evidence="3">The sequence shown here is derived from an EMBL/GenBank/DDBJ whole genome shotgun (WGS) entry which is preliminary data.</text>
</comment>
<dbReference type="GeneID" id="19179756"/>
<evidence type="ECO:0000256" key="2">
    <source>
        <dbReference type="SAM" id="MobiDB-lite"/>
    </source>
</evidence>
<dbReference type="AlphaFoldDB" id="W9VZC4"/>
<evidence type="ECO:0000313" key="4">
    <source>
        <dbReference type="Proteomes" id="UP000019473"/>
    </source>
</evidence>
<dbReference type="VEuPathDB" id="FungiDB:A1O7_05171"/>
<dbReference type="Proteomes" id="UP000019473">
    <property type="component" value="Unassembled WGS sequence"/>
</dbReference>
<dbReference type="Gene3D" id="1.20.5.340">
    <property type="match status" value="1"/>
</dbReference>
<accession>W9VZC4</accession>
<feature type="coiled-coil region" evidence="1">
    <location>
        <begin position="95"/>
        <end position="157"/>
    </location>
</feature>
<sequence>MDSPQGTRYFDANLDDGAEETILPGQNVARTHLRFDDPENPEPRNTQGQTRDTRGKGPGWGRRKGRGIEKVRERETKPMMQAKYAMLEVKYEVEKRNSNLRIADQRETIATLENDKDRLQEQNAARQALVAELETKIAELEKKLVKTNKTVEQHKRLVAQQEKALAGMAMKLGLGDADTMDVGAKIERD</sequence>
<protein>
    <submittedName>
        <fullName evidence="3">Uncharacterized protein</fullName>
    </submittedName>
</protein>
<feature type="region of interest" description="Disordered" evidence="2">
    <location>
        <begin position="1"/>
        <end position="69"/>
    </location>
</feature>
<name>W9VZC4_9EURO</name>
<dbReference type="EMBL" id="AMGW01000003">
    <property type="protein sequence ID" value="EXJ61018.1"/>
    <property type="molecule type" value="Genomic_DNA"/>
</dbReference>
<reference evidence="3 4" key="1">
    <citation type="submission" date="2013-03" db="EMBL/GenBank/DDBJ databases">
        <title>The Genome Sequence of Cladophialophora yegresii CBS 114405.</title>
        <authorList>
            <consortium name="The Broad Institute Genomics Platform"/>
            <person name="Cuomo C."/>
            <person name="de Hoog S."/>
            <person name="Gorbushina A."/>
            <person name="Walker B."/>
            <person name="Young S.K."/>
            <person name="Zeng Q."/>
            <person name="Gargeya S."/>
            <person name="Fitzgerald M."/>
            <person name="Haas B."/>
            <person name="Abouelleil A."/>
            <person name="Allen A.W."/>
            <person name="Alvarado L."/>
            <person name="Arachchi H.M."/>
            <person name="Berlin A.M."/>
            <person name="Chapman S.B."/>
            <person name="Gainer-Dewar J."/>
            <person name="Goldberg J."/>
            <person name="Griggs A."/>
            <person name="Gujja S."/>
            <person name="Hansen M."/>
            <person name="Howarth C."/>
            <person name="Imamovic A."/>
            <person name="Ireland A."/>
            <person name="Larimer J."/>
            <person name="McCowan C."/>
            <person name="Murphy C."/>
            <person name="Pearson M."/>
            <person name="Poon T.W."/>
            <person name="Priest M."/>
            <person name="Roberts A."/>
            <person name="Saif S."/>
            <person name="Shea T."/>
            <person name="Sisk P."/>
            <person name="Sykes S."/>
            <person name="Wortman J."/>
            <person name="Nusbaum C."/>
            <person name="Birren B."/>
        </authorList>
    </citation>
    <scope>NUCLEOTIDE SEQUENCE [LARGE SCALE GENOMIC DNA]</scope>
    <source>
        <strain evidence="3 4">CBS 114405</strain>
    </source>
</reference>
<dbReference type="RefSeq" id="XP_007757371.1">
    <property type="nucleotide sequence ID" value="XM_007759181.1"/>
</dbReference>
<dbReference type="HOGENOM" id="CLU_1496031_0_0_1"/>